<feature type="transmembrane region" description="Helical" evidence="12">
    <location>
        <begin position="247"/>
        <end position="265"/>
    </location>
</feature>
<evidence type="ECO:0000256" key="3">
    <source>
        <dbReference type="ARBA" id="ARBA00008698"/>
    </source>
</evidence>
<dbReference type="PANTHER" id="PTHR12468:SF2">
    <property type="entry name" value="GPI MANNOSYLTRANSFERASE 2"/>
    <property type="match status" value="1"/>
</dbReference>
<reference evidence="14" key="2">
    <citation type="submission" date="2009-11" db="EMBL/GenBank/DDBJ databases">
        <title>The Genome Sequence of Allomyces macrogynus strain ATCC 38327.</title>
        <authorList>
            <consortium name="The Broad Institute Genome Sequencing Platform"/>
            <person name="Russ C."/>
            <person name="Cuomo C."/>
            <person name="Shea T."/>
            <person name="Young S.K."/>
            <person name="Zeng Q."/>
            <person name="Koehrsen M."/>
            <person name="Haas B."/>
            <person name="Borodovsky M."/>
            <person name="Guigo R."/>
            <person name="Alvarado L."/>
            <person name="Berlin A."/>
            <person name="Borenstein D."/>
            <person name="Chen Z."/>
            <person name="Engels R."/>
            <person name="Freedman E."/>
            <person name="Gellesch M."/>
            <person name="Goldberg J."/>
            <person name="Griggs A."/>
            <person name="Gujja S."/>
            <person name="Heiman D."/>
            <person name="Hepburn T."/>
            <person name="Howarth C."/>
            <person name="Jen D."/>
            <person name="Larson L."/>
            <person name="Lewis B."/>
            <person name="Mehta T."/>
            <person name="Park D."/>
            <person name="Pearson M."/>
            <person name="Roberts A."/>
            <person name="Saif S."/>
            <person name="Shenoy N."/>
            <person name="Sisk P."/>
            <person name="Stolte C."/>
            <person name="Sykes S."/>
            <person name="Walk T."/>
            <person name="White J."/>
            <person name="Yandava C."/>
            <person name="Burger G."/>
            <person name="Gray M.W."/>
            <person name="Holland P.W.H."/>
            <person name="King N."/>
            <person name="Lang F.B.F."/>
            <person name="Roger A.J."/>
            <person name="Ruiz-Trillo I."/>
            <person name="Lander E."/>
            <person name="Nusbaum C."/>
        </authorList>
    </citation>
    <scope>NUCLEOTIDE SEQUENCE [LARGE SCALE GENOMIC DNA]</scope>
    <source>
        <strain evidence="14">ATCC 38327</strain>
    </source>
</reference>
<evidence type="ECO:0000256" key="1">
    <source>
        <dbReference type="ARBA" id="ARBA00004477"/>
    </source>
</evidence>
<name>A0A0L0T752_ALLM3</name>
<feature type="transmembrane region" description="Helical" evidence="12">
    <location>
        <begin position="55"/>
        <end position="79"/>
    </location>
</feature>
<keyword evidence="8 12" id="KW-0812">Transmembrane</keyword>
<dbReference type="eggNOG" id="KOG2647">
    <property type="taxonomic scope" value="Eukaryota"/>
</dbReference>
<evidence type="ECO:0000313" key="13">
    <source>
        <dbReference type="EMBL" id="KNE70572.1"/>
    </source>
</evidence>
<dbReference type="EMBL" id="GG745366">
    <property type="protein sequence ID" value="KNE70572.1"/>
    <property type="molecule type" value="Genomic_DNA"/>
</dbReference>
<dbReference type="STRING" id="578462.A0A0L0T752"/>
<organism evidence="13 14">
    <name type="scientific">Allomyces macrogynus (strain ATCC 38327)</name>
    <name type="common">Allomyces javanicus var. macrogynus</name>
    <dbReference type="NCBI Taxonomy" id="578462"/>
    <lineage>
        <taxon>Eukaryota</taxon>
        <taxon>Fungi</taxon>
        <taxon>Fungi incertae sedis</taxon>
        <taxon>Blastocladiomycota</taxon>
        <taxon>Blastocladiomycetes</taxon>
        <taxon>Blastocladiales</taxon>
        <taxon>Blastocladiaceae</taxon>
        <taxon>Allomyces</taxon>
    </lineage>
</organism>
<dbReference type="OrthoDB" id="10252502at2759"/>
<feature type="transmembrane region" description="Helical" evidence="12">
    <location>
        <begin position="312"/>
        <end position="331"/>
    </location>
</feature>
<dbReference type="OMA" id="FRFIMYA"/>
<evidence type="ECO:0000256" key="7">
    <source>
        <dbReference type="ARBA" id="ARBA00022679"/>
    </source>
</evidence>
<keyword evidence="11 12" id="KW-0472">Membrane</keyword>
<feature type="transmembrane region" description="Helical" evidence="12">
    <location>
        <begin position="168"/>
        <end position="185"/>
    </location>
</feature>
<evidence type="ECO:0000256" key="6">
    <source>
        <dbReference type="ARBA" id="ARBA00022676"/>
    </source>
</evidence>
<evidence type="ECO:0000256" key="2">
    <source>
        <dbReference type="ARBA" id="ARBA00004687"/>
    </source>
</evidence>
<dbReference type="GO" id="GO:0000009">
    <property type="term" value="F:alpha-1,6-mannosyltransferase activity"/>
    <property type="evidence" value="ECO:0007669"/>
    <property type="project" value="InterPro"/>
</dbReference>
<dbReference type="EC" id="2.4.1.-" evidence="12"/>
<sequence length="334" mass="37656">MLGIASDGLTYRHDHALAFFPAMPWLARVVARYVLDPLFGSSRSGSDADANDERLLLAWGGIVVANLAFLAASAALFGLVCTVTKRPHRAFLAAVLFACQPASVFMSSFYTEPVFAFLAFSGMWAMEQSYWALAALLWALSTLVRSNGILHTGFFAYHFLFVKPRFRFIMYAAVVFAPFLWWQLVSWHRFCTPPTVAYTPPTWCATRPLDVPTLGTPHLPVHGLPYTAVQAQYWHVGWLRYWSLAQLPNFAFAAPVLVHSIVQIVNARDWPVPYRVLHAFCVFYGLTSMHVQVVVRMFSCLPLMFLTESRRWVLYSVLWATVGAILFGLFYPPA</sequence>
<dbReference type="Pfam" id="PF04188">
    <property type="entry name" value="Mannosyl_trans2"/>
    <property type="match status" value="1"/>
</dbReference>
<dbReference type="GO" id="GO:0004376">
    <property type="term" value="F:GPI mannosyltransferase activity"/>
    <property type="evidence" value="ECO:0007669"/>
    <property type="project" value="InterPro"/>
</dbReference>
<protein>
    <recommendedName>
        <fullName evidence="4 12">GPI mannosyltransferase 2</fullName>
        <ecNumber evidence="12">2.4.1.-</ecNumber>
    </recommendedName>
</protein>
<feature type="transmembrane region" description="Helical" evidence="12">
    <location>
        <begin position="91"/>
        <end position="110"/>
    </location>
</feature>
<reference evidence="13 14" key="1">
    <citation type="submission" date="2009-11" db="EMBL/GenBank/DDBJ databases">
        <title>Annotation of Allomyces macrogynus ATCC 38327.</title>
        <authorList>
            <consortium name="The Broad Institute Genome Sequencing Platform"/>
            <person name="Russ C."/>
            <person name="Cuomo C."/>
            <person name="Burger G."/>
            <person name="Gray M.W."/>
            <person name="Holland P.W.H."/>
            <person name="King N."/>
            <person name="Lang F.B.F."/>
            <person name="Roger A.J."/>
            <person name="Ruiz-Trillo I."/>
            <person name="Young S.K."/>
            <person name="Zeng Q."/>
            <person name="Gargeya S."/>
            <person name="Fitzgerald M."/>
            <person name="Haas B."/>
            <person name="Abouelleil A."/>
            <person name="Alvarado L."/>
            <person name="Arachchi H.M."/>
            <person name="Berlin A."/>
            <person name="Chapman S.B."/>
            <person name="Gearin G."/>
            <person name="Goldberg J."/>
            <person name="Griggs A."/>
            <person name="Gujja S."/>
            <person name="Hansen M."/>
            <person name="Heiman D."/>
            <person name="Howarth C."/>
            <person name="Larimer J."/>
            <person name="Lui A."/>
            <person name="MacDonald P.J.P."/>
            <person name="McCowen C."/>
            <person name="Montmayeur A."/>
            <person name="Murphy C."/>
            <person name="Neiman D."/>
            <person name="Pearson M."/>
            <person name="Priest M."/>
            <person name="Roberts A."/>
            <person name="Saif S."/>
            <person name="Shea T."/>
            <person name="Sisk P."/>
            <person name="Stolte C."/>
            <person name="Sykes S."/>
            <person name="Wortman J."/>
            <person name="Nusbaum C."/>
            <person name="Birren B."/>
        </authorList>
    </citation>
    <scope>NUCLEOTIDE SEQUENCE [LARGE SCALE GENOMIC DNA]</scope>
    <source>
        <strain evidence="13 14">ATCC 38327</strain>
    </source>
</reference>
<keyword evidence="14" id="KW-1185">Reference proteome</keyword>
<evidence type="ECO:0000256" key="9">
    <source>
        <dbReference type="ARBA" id="ARBA00022824"/>
    </source>
</evidence>
<dbReference type="GO" id="GO:0031501">
    <property type="term" value="C:mannosyltransferase complex"/>
    <property type="evidence" value="ECO:0007669"/>
    <property type="project" value="TreeGrafter"/>
</dbReference>
<dbReference type="VEuPathDB" id="FungiDB:AMAG_14693"/>
<accession>A0A0L0T752</accession>
<feature type="transmembrane region" description="Helical" evidence="12">
    <location>
        <begin position="130"/>
        <end position="156"/>
    </location>
</feature>
<evidence type="ECO:0000256" key="8">
    <source>
        <dbReference type="ARBA" id="ARBA00022692"/>
    </source>
</evidence>
<comment type="pathway">
    <text evidence="2 12">Glycolipid biosynthesis; glycosylphosphatidylinositol-anchor biosynthesis.</text>
</comment>
<keyword evidence="5 12" id="KW-0337">GPI-anchor biosynthesis</keyword>
<dbReference type="PANTHER" id="PTHR12468">
    <property type="entry name" value="GPI MANNOSYLTRANSFERASE 2"/>
    <property type="match status" value="1"/>
</dbReference>
<comment type="function">
    <text evidence="12">Mannosyltransferase involved in glycosylphosphatidylinositol-anchor biosynthesis.</text>
</comment>
<evidence type="ECO:0000256" key="10">
    <source>
        <dbReference type="ARBA" id="ARBA00022989"/>
    </source>
</evidence>
<evidence type="ECO:0000313" key="14">
    <source>
        <dbReference type="Proteomes" id="UP000054350"/>
    </source>
</evidence>
<dbReference type="GO" id="GO:0006506">
    <property type="term" value="P:GPI anchor biosynthetic process"/>
    <property type="evidence" value="ECO:0007669"/>
    <property type="project" value="UniProtKB-UniPathway"/>
</dbReference>
<dbReference type="AlphaFoldDB" id="A0A0L0T752"/>
<evidence type="ECO:0000256" key="11">
    <source>
        <dbReference type="ARBA" id="ARBA00023136"/>
    </source>
</evidence>
<keyword evidence="10 12" id="KW-1133">Transmembrane helix</keyword>
<keyword evidence="7 12" id="KW-0808">Transferase</keyword>
<evidence type="ECO:0000256" key="5">
    <source>
        <dbReference type="ARBA" id="ARBA00022502"/>
    </source>
</evidence>
<evidence type="ECO:0000256" key="4">
    <source>
        <dbReference type="ARBA" id="ARBA00013795"/>
    </source>
</evidence>
<evidence type="ECO:0000256" key="12">
    <source>
        <dbReference type="RuleBase" id="RU363112"/>
    </source>
</evidence>
<dbReference type="InterPro" id="IPR007315">
    <property type="entry name" value="PIG-V/Gpi18"/>
</dbReference>
<comment type="caution">
    <text evidence="12">Lacks conserved residue(s) required for the propagation of feature annotation.</text>
</comment>
<proteinExistence type="inferred from homology"/>
<comment type="subcellular location">
    <subcellularLocation>
        <location evidence="1 12">Endoplasmic reticulum membrane</location>
        <topology evidence="1 12">Multi-pass membrane protein</topology>
    </subcellularLocation>
</comment>
<feature type="transmembrane region" description="Helical" evidence="12">
    <location>
        <begin position="277"/>
        <end position="306"/>
    </location>
</feature>
<gene>
    <name evidence="13" type="ORF">AMAG_14693</name>
</gene>
<dbReference type="UniPathway" id="UPA00196"/>
<dbReference type="Proteomes" id="UP000054350">
    <property type="component" value="Unassembled WGS sequence"/>
</dbReference>
<keyword evidence="9 12" id="KW-0256">Endoplasmic reticulum</keyword>
<comment type="similarity">
    <text evidence="3 12">Belongs to the PIGV family.</text>
</comment>
<keyword evidence="6 12" id="KW-0328">Glycosyltransferase</keyword>
<dbReference type="GO" id="GO:0005789">
    <property type="term" value="C:endoplasmic reticulum membrane"/>
    <property type="evidence" value="ECO:0007669"/>
    <property type="project" value="UniProtKB-SubCell"/>
</dbReference>